<keyword evidence="5" id="KW-0732">Signal</keyword>
<evidence type="ECO:0000259" key="6">
    <source>
        <dbReference type="Pfam" id="PF04069"/>
    </source>
</evidence>
<accession>A0A120A436</accession>
<dbReference type="GO" id="GO:0031460">
    <property type="term" value="P:glycine betaine transport"/>
    <property type="evidence" value="ECO:0007669"/>
    <property type="project" value="TreeGrafter"/>
</dbReference>
<dbReference type="Gene3D" id="3.40.190.10">
    <property type="entry name" value="Periplasmic binding protein-like II"/>
    <property type="match status" value="1"/>
</dbReference>
<evidence type="ECO:0000256" key="4">
    <source>
        <dbReference type="ARBA" id="ARBA00023136"/>
    </source>
</evidence>
<keyword evidence="2" id="KW-0813">Transport</keyword>
<comment type="subcellular location">
    <subcellularLocation>
        <location evidence="1">Cell membrane</location>
    </subcellularLocation>
</comment>
<evidence type="ECO:0000313" key="7">
    <source>
        <dbReference type="EMBL" id="KWR57792.1"/>
    </source>
</evidence>
<proteinExistence type="predicted"/>
<feature type="domain" description="ABC-type glycine betaine transport system substrate-binding" evidence="6">
    <location>
        <begin position="27"/>
        <end position="271"/>
    </location>
</feature>
<feature type="chain" id="PRO_5007163494" evidence="5">
    <location>
        <begin position="22"/>
        <end position="294"/>
    </location>
</feature>
<organism evidence="7 8">
    <name type="scientific">Bacteroides stercoris</name>
    <dbReference type="NCBI Taxonomy" id="46506"/>
    <lineage>
        <taxon>Bacteria</taxon>
        <taxon>Pseudomonadati</taxon>
        <taxon>Bacteroidota</taxon>
        <taxon>Bacteroidia</taxon>
        <taxon>Bacteroidales</taxon>
        <taxon>Bacteroidaceae</taxon>
        <taxon>Bacteroides</taxon>
    </lineage>
</organism>
<dbReference type="InterPro" id="IPR007210">
    <property type="entry name" value="ABC_Gly_betaine_transp_sub-bd"/>
</dbReference>
<dbReference type="GO" id="GO:0015226">
    <property type="term" value="F:carnitine transmembrane transporter activity"/>
    <property type="evidence" value="ECO:0007669"/>
    <property type="project" value="TreeGrafter"/>
</dbReference>
<reference evidence="7 8" key="1">
    <citation type="journal article" date="2016" name="BMC Genomics">
        <title>Type VI secretion systems of human gut Bacteroidales segregate into three genetic architectures, two of which are contained on mobile genetic elements.</title>
        <authorList>
            <person name="Coyne M.J."/>
            <person name="Roelofs K.G."/>
            <person name="Comstock L.E."/>
        </authorList>
    </citation>
    <scope>NUCLEOTIDE SEQUENCE [LARGE SCALE GENOMIC DNA]</scope>
    <source>
        <strain evidence="7 8">CL09T03C01</strain>
    </source>
</reference>
<sequence length="294" mass="33549" precursor="true">MNRLKIIAVLLLAALLPTACGNLNDNKKISIAYANWSEGIAMSYLIKVILEEHGYDVRMLNADLAPIFASLSRKKADVFMDVWLPVTMHDYMEQYGDKLEVIGNVYDNARIGLVVPEYVTIQSIEELNGHKDKFSGQIIGIDAGAGIMKTTEKALNEYGLDYKLMTASAPAMTTSLDKAIRKKEWIVVTGWTPHWMFGRYKLKILDDPKQIYGKAESIHTVVWKDFSEKYPFVAELLRNIRLDDQQISSLMATIEKTQKTETYAVRQWMKEHQALVNSWIPIKTDFSTNSYINR</sequence>
<feature type="signal peptide" evidence="5">
    <location>
        <begin position="1"/>
        <end position="21"/>
    </location>
</feature>
<protein>
    <submittedName>
        <fullName evidence="7">OpuAC-like glycine betaine-binding protein</fullName>
    </submittedName>
</protein>
<comment type="caution">
    <text evidence="7">The sequence shown here is derived from an EMBL/GenBank/DDBJ whole genome shotgun (WGS) entry which is preliminary data.</text>
</comment>
<keyword evidence="8" id="KW-1185">Reference proteome</keyword>
<dbReference type="PANTHER" id="PTHR47737">
    <property type="entry name" value="GLYCINE BETAINE/PROLINE BETAINE TRANSPORT SYSTEM PERMEASE PROTEIN PROW"/>
    <property type="match status" value="1"/>
</dbReference>
<dbReference type="AlphaFoldDB" id="A0A120A436"/>
<evidence type="ECO:0000313" key="8">
    <source>
        <dbReference type="Proteomes" id="UP000056419"/>
    </source>
</evidence>
<dbReference type="GO" id="GO:0005275">
    <property type="term" value="F:amine transmembrane transporter activity"/>
    <property type="evidence" value="ECO:0007669"/>
    <property type="project" value="TreeGrafter"/>
</dbReference>
<keyword evidence="3" id="KW-1003">Cell membrane</keyword>
<evidence type="ECO:0000256" key="5">
    <source>
        <dbReference type="SAM" id="SignalP"/>
    </source>
</evidence>
<dbReference type="Proteomes" id="UP000056419">
    <property type="component" value="Unassembled WGS sequence"/>
</dbReference>
<dbReference type="EMBL" id="LRGC01000001">
    <property type="protein sequence ID" value="KWR57792.1"/>
    <property type="molecule type" value="Genomic_DNA"/>
</dbReference>
<name>A0A120A436_BACSE</name>
<dbReference type="CDD" id="cd13639">
    <property type="entry name" value="PBP2_OpuAC_like"/>
    <property type="match status" value="1"/>
</dbReference>
<dbReference type="GO" id="GO:0015871">
    <property type="term" value="P:choline transport"/>
    <property type="evidence" value="ECO:0007669"/>
    <property type="project" value="TreeGrafter"/>
</dbReference>
<gene>
    <name evidence="7" type="primary">opuAC</name>
    <name evidence="7" type="ORF">AA415_00335</name>
</gene>
<keyword evidence="4" id="KW-0472">Membrane</keyword>
<dbReference type="Gene3D" id="3.40.190.100">
    <property type="entry name" value="Glycine betaine-binding periplasmic protein, domain 2"/>
    <property type="match status" value="1"/>
</dbReference>
<evidence type="ECO:0000256" key="1">
    <source>
        <dbReference type="ARBA" id="ARBA00004236"/>
    </source>
</evidence>
<evidence type="ECO:0000256" key="3">
    <source>
        <dbReference type="ARBA" id="ARBA00022475"/>
    </source>
</evidence>
<dbReference type="STRING" id="46506.AA415_00335"/>
<evidence type="ECO:0000256" key="2">
    <source>
        <dbReference type="ARBA" id="ARBA00022448"/>
    </source>
</evidence>
<dbReference type="PANTHER" id="PTHR47737:SF1">
    <property type="entry name" value="GLYCINE BETAINE_PROLINE BETAINE TRANSPORT SYSTEM PERMEASE PROTEIN PROW"/>
    <property type="match status" value="1"/>
</dbReference>
<dbReference type="PATRIC" id="fig|46506.5.peg.358"/>
<dbReference type="RefSeq" id="WP_060385057.1">
    <property type="nucleotide sequence ID" value="NZ_CP081913.1"/>
</dbReference>
<dbReference type="Pfam" id="PF04069">
    <property type="entry name" value="OpuAC"/>
    <property type="match status" value="1"/>
</dbReference>
<dbReference type="GO" id="GO:0043190">
    <property type="term" value="C:ATP-binding cassette (ABC) transporter complex"/>
    <property type="evidence" value="ECO:0007669"/>
    <property type="project" value="InterPro"/>
</dbReference>
<dbReference type="SUPFAM" id="SSF53850">
    <property type="entry name" value="Periplasmic binding protein-like II"/>
    <property type="match status" value="1"/>
</dbReference>